<keyword evidence="1" id="KW-0175">Coiled coil</keyword>
<proteinExistence type="predicted"/>
<dbReference type="Proteomes" id="UP001148786">
    <property type="component" value="Unassembled WGS sequence"/>
</dbReference>
<evidence type="ECO:0000313" key="4">
    <source>
        <dbReference type="Proteomes" id="UP001148786"/>
    </source>
</evidence>
<organism evidence="3 4">
    <name type="scientific">Agrocybe chaxingu</name>
    <dbReference type="NCBI Taxonomy" id="84603"/>
    <lineage>
        <taxon>Eukaryota</taxon>
        <taxon>Fungi</taxon>
        <taxon>Dikarya</taxon>
        <taxon>Basidiomycota</taxon>
        <taxon>Agaricomycotina</taxon>
        <taxon>Agaricomycetes</taxon>
        <taxon>Agaricomycetidae</taxon>
        <taxon>Agaricales</taxon>
        <taxon>Agaricineae</taxon>
        <taxon>Strophariaceae</taxon>
        <taxon>Agrocybe</taxon>
    </lineage>
</organism>
<evidence type="ECO:0000256" key="2">
    <source>
        <dbReference type="SAM" id="MobiDB-lite"/>
    </source>
</evidence>
<protein>
    <submittedName>
        <fullName evidence="3">Uncharacterized protein</fullName>
    </submittedName>
</protein>
<evidence type="ECO:0000313" key="3">
    <source>
        <dbReference type="EMBL" id="KAJ3494459.1"/>
    </source>
</evidence>
<keyword evidence="4" id="KW-1185">Reference proteome</keyword>
<name>A0A9W8JTK5_9AGAR</name>
<accession>A0A9W8JTK5</accession>
<sequence>MSDSMSDVHPRSVAVLSSSDGENRCPIPMSISQGSEPRAKAHRRSSSAEPFDVTSQFKAIEKNFLKLGQEMTLQLSCAAISMEGAMQRQGAHLERQAAAVESIRQVQKEMREERELFRKKENELRKQEVETQKKRDELLAARVKSMDNLNATLSSFMKDYALKVVPMSVNN</sequence>
<evidence type="ECO:0000256" key="1">
    <source>
        <dbReference type="SAM" id="Coils"/>
    </source>
</evidence>
<comment type="caution">
    <text evidence="3">The sequence shown here is derived from an EMBL/GenBank/DDBJ whole genome shotgun (WGS) entry which is preliminary data.</text>
</comment>
<feature type="coiled-coil region" evidence="1">
    <location>
        <begin position="103"/>
        <end position="137"/>
    </location>
</feature>
<feature type="region of interest" description="Disordered" evidence="2">
    <location>
        <begin position="1"/>
        <end position="50"/>
    </location>
</feature>
<feature type="compositionally biased region" description="Basic and acidic residues" evidence="2">
    <location>
        <begin position="1"/>
        <end position="10"/>
    </location>
</feature>
<reference evidence="3" key="1">
    <citation type="submission" date="2022-07" db="EMBL/GenBank/DDBJ databases">
        <title>Genome Sequence of Agrocybe chaxingu.</title>
        <authorList>
            <person name="Buettner E."/>
        </authorList>
    </citation>
    <scope>NUCLEOTIDE SEQUENCE</scope>
    <source>
        <strain evidence="3">MP-N11</strain>
    </source>
</reference>
<gene>
    <name evidence="3" type="ORF">NLJ89_g10805</name>
</gene>
<dbReference type="AlphaFoldDB" id="A0A9W8JTK5"/>
<dbReference type="EMBL" id="JANKHO010002129">
    <property type="protein sequence ID" value="KAJ3494459.1"/>
    <property type="molecule type" value="Genomic_DNA"/>
</dbReference>